<sequence>MTMVFTDEDGLPLVPTTVDWRLDDKTNGAEVVAWTSLVGPASTVVVTVPGSNNVIDNEEHVVEKHVFGVRVDDGLAGEAYAELTYNVANLSGPAAP</sequence>
<evidence type="ECO:0000313" key="1">
    <source>
        <dbReference type="EMBL" id="KKN04065.1"/>
    </source>
</evidence>
<accession>A0A0F9M9D9</accession>
<comment type="caution">
    <text evidence="1">The sequence shown here is derived from an EMBL/GenBank/DDBJ whole genome shotgun (WGS) entry which is preliminary data.</text>
</comment>
<name>A0A0F9M9D9_9ZZZZ</name>
<reference evidence="1" key="1">
    <citation type="journal article" date="2015" name="Nature">
        <title>Complex archaea that bridge the gap between prokaryotes and eukaryotes.</title>
        <authorList>
            <person name="Spang A."/>
            <person name="Saw J.H."/>
            <person name="Jorgensen S.L."/>
            <person name="Zaremba-Niedzwiedzka K."/>
            <person name="Martijn J."/>
            <person name="Lind A.E."/>
            <person name="van Eijk R."/>
            <person name="Schleper C."/>
            <person name="Guy L."/>
            <person name="Ettema T.J."/>
        </authorList>
    </citation>
    <scope>NUCLEOTIDE SEQUENCE</scope>
</reference>
<gene>
    <name evidence="1" type="ORF">LCGC14_1101320</name>
</gene>
<proteinExistence type="predicted"/>
<dbReference type="AlphaFoldDB" id="A0A0F9M9D9"/>
<protein>
    <submittedName>
        <fullName evidence="1">Uncharacterized protein</fullName>
    </submittedName>
</protein>
<dbReference type="EMBL" id="LAZR01004963">
    <property type="protein sequence ID" value="KKN04065.1"/>
    <property type="molecule type" value="Genomic_DNA"/>
</dbReference>
<organism evidence="1">
    <name type="scientific">marine sediment metagenome</name>
    <dbReference type="NCBI Taxonomy" id="412755"/>
    <lineage>
        <taxon>unclassified sequences</taxon>
        <taxon>metagenomes</taxon>
        <taxon>ecological metagenomes</taxon>
    </lineage>
</organism>